<accession>A0A0V0R3K0</accession>
<organism evidence="4 5">
    <name type="scientific">Pseudocohnilembus persalinus</name>
    <name type="common">Ciliate</name>
    <dbReference type="NCBI Taxonomy" id="266149"/>
    <lineage>
        <taxon>Eukaryota</taxon>
        <taxon>Sar</taxon>
        <taxon>Alveolata</taxon>
        <taxon>Ciliophora</taxon>
        <taxon>Intramacronucleata</taxon>
        <taxon>Oligohymenophorea</taxon>
        <taxon>Scuticociliatia</taxon>
        <taxon>Philasterida</taxon>
        <taxon>Pseudocohnilembidae</taxon>
        <taxon>Pseudocohnilembus</taxon>
    </lineage>
</organism>
<dbReference type="EMBL" id="LDAU01000054">
    <property type="protein sequence ID" value="KRX09084.1"/>
    <property type="molecule type" value="Genomic_DNA"/>
</dbReference>
<feature type="compositionally biased region" description="Low complexity" evidence="2">
    <location>
        <begin position="223"/>
        <end position="233"/>
    </location>
</feature>
<evidence type="ECO:0000256" key="3">
    <source>
        <dbReference type="SAM" id="Phobius"/>
    </source>
</evidence>
<feature type="compositionally biased region" description="Basic and acidic residues" evidence="2">
    <location>
        <begin position="182"/>
        <end position="214"/>
    </location>
</feature>
<dbReference type="OrthoDB" id="10607302at2759"/>
<evidence type="ECO:0000256" key="2">
    <source>
        <dbReference type="SAM" id="MobiDB-lite"/>
    </source>
</evidence>
<keyword evidence="3" id="KW-0472">Membrane</keyword>
<evidence type="ECO:0000256" key="1">
    <source>
        <dbReference type="SAM" id="Coils"/>
    </source>
</evidence>
<sequence length="233" mass="27934">MDFFDKIREKFTSNEKIEEAIQEKEQLKQKYFNKRMKLIQQNLEAQNDLSYRQKFDLLLFLKVYMNDDELVKIQQMRQQFSKSTYISTAFGFASVVAVACVFRSYMKLGSWSKFFVSSGTFLTAHYVSMYSIQNEAVNLCDDLIQKYKEPFLSSNFVTGSIQGTDDAYSTILTPHMQYKQYREQKQKEREDKEQKITEKQQQLEEFNKRQHELQMKQQEMLKQNRQQNQLNQN</sequence>
<dbReference type="InParanoid" id="A0A0V0R3K0"/>
<protein>
    <recommendedName>
        <fullName evidence="6">Transmembrane protein</fullName>
    </recommendedName>
</protein>
<comment type="caution">
    <text evidence="4">The sequence shown here is derived from an EMBL/GenBank/DDBJ whole genome shotgun (WGS) entry which is preliminary data.</text>
</comment>
<keyword evidence="5" id="KW-1185">Reference proteome</keyword>
<feature type="region of interest" description="Disordered" evidence="2">
    <location>
        <begin position="182"/>
        <end position="233"/>
    </location>
</feature>
<keyword evidence="1" id="KW-0175">Coiled coil</keyword>
<evidence type="ECO:0000313" key="5">
    <source>
        <dbReference type="Proteomes" id="UP000054937"/>
    </source>
</evidence>
<dbReference type="Proteomes" id="UP000054937">
    <property type="component" value="Unassembled WGS sequence"/>
</dbReference>
<proteinExistence type="predicted"/>
<evidence type="ECO:0000313" key="4">
    <source>
        <dbReference type="EMBL" id="KRX09084.1"/>
    </source>
</evidence>
<gene>
    <name evidence="4" type="ORF">PPERSA_08800</name>
</gene>
<keyword evidence="3" id="KW-0812">Transmembrane</keyword>
<dbReference type="AlphaFoldDB" id="A0A0V0R3K0"/>
<reference evidence="4 5" key="1">
    <citation type="journal article" date="2015" name="Sci. Rep.">
        <title>Genome of the facultative scuticociliatosis pathogen Pseudocohnilembus persalinus provides insight into its virulence through horizontal gene transfer.</title>
        <authorList>
            <person name="Xiong J."/>
            <person name="Wang G."/>
            <person name="Cheng J."/>
            <person name="Tian M."/>
            <person name="Pan X."/>
            <person name="Warren A."/>
            <person name="Jiang C."/>
            <person name="Yuan D."/>
            <person name="Miao W."/>
        </authorList>
    </citation>
    <scope>NUCLEOTIDE SEQUENCE [LARGE SCALE GENOMIC DNA]</scope>
    <source>
        <strain evidence="4">36N120E</strain>
    </source>
</reference>
<keyword evidence="3" id="KW-1133">Transmembrane helix</keyword>
<dbReference type="OMA" id="ETEMDDQ"/>
<feature type="coiled-coil region" evidence="1">
    <location>
        <begin position="10"/>
        <end position="37"/>
    </location>
</feature>
<feature type="transmembrane region" description="Helical" evidence="3">
    <location>
        <begin position="85"/>
        <end position="106"/>
    </location>
</feature>
<evidence type="ECO:0008006" key="6">
    <source>
        <dbReference type="Google" id="ProtNLM"/>
    </source>
</evidence>
<name>A0A0V0R3K0_PSEPJ</name>